<dbReference type="AlphaFoldDB" id="A9RIC0"/>
<dbReference type="InterPro" id="IPR036390">
    <property type="entry name" value="WH_DNA-bd_sf"/>
</dbReference>
<dbReference type="Gramene" id="Pp3c11_12200V3.2">
    <property type="protein sequence ID" value="Pp3c11_12200V3.2"/>
    <property type="gene ID" value="Pp3c11_12200"/>
</dbReference>
<dbReference type="InterPro" id="IPR036388">
    <property type="entry name" value="WH-like_DNA-bd_sf"/>
</dbReference>
<keyword evidence="1" id="KW-0489">Methyltransferase</keyword>
<reference evidence="7 9" key="2">
    <citation type="journal article" date="2018" name="Plant J.">
        <title>The Physcomitrella patens chromosome-scale assembly reveals moss genome structure and evolution.</title>
        <authorList>
            <person name="Lang D."/>
            <person name="Ullrich K.K."/>
            <person name="Murat F."/>
            <person name="Fuchs J."/>
            <person name="Jenkins J."/>
            <person name="Haas F.B."/>
            <person name="Piednoel M."/>
            <person name="Gundlach H."/>
            <person name="Van Bel M."/>
            <person name="Meyberg R."/>
            <person name="Vives C."/>
            <person name="Morata J."/>
            <person name="Symeonidi A."/>
            <person name="Hiss M."/>
            <person name="Muchero W."/>
            <person name="Kamisugi Y."/>
            <person name="Saleh O."/>
            <person name="Blanc G."/>
            <person name="Decker E.L."/>
            <person name="van Gessel N."/>
            <person name="Grimwood J."/>
            <person name="Hayes R.D."/>
            <person name="Graham S.W."/>
            <person name="Gunter L.E."/>
            <person name="McDaniel S.F."/>
            <person name="Hoernstein S.N.W."/>
            <person name="Larsson A."/>
            <person name="Li F.W."/>
            <person name="Perroud P.F."/>
            <person name="Phillips J."/>
            <person name="Ranjan P."/>
            <person name="Rokshar D.S."/>
            <person name="Rothfels C.J."/>
            <person name="Schneider L."/>
            <person name="Shu S."/>
            <person name="Stevenson D.W."/>
            <person name="Thummler F."/>
            <person name="Tillich M."/>
            <person name="Villarreal Aguilar J.C."/>
            <person name="Widiez T."/>
            <person name="Wong G.K."/>
            <person name="Wymore A."/>
            <person name="Zhang Y."/>
            <person name="Zimmer A.D."/>
            <person name="Quatrano R.S."/>
            <person name="Mayer K.F.X."/>
            <person name="Goodstein D."/>
            <person name="Casacuberta J.M."/>
            <person name="Vandepoele K."/>
            <person name="Reski R."/>
            <person name="Cuming A.C."/>
            <person name="Tuskan G.A."/>
            <person name="Maumus F."/>
            <person name="Salse J."/>
            <person name="Schmutz J."/>
            <person name="Rensing S.A."/>
        </authorList>
    </citation>
    <scope>NUCLEOTIDE SEQUENCE [LARGE SCALE GENOMIC DNA]</scope>
    <source>
        <strain evidence="8 9">cv. Gransden 2004</strain>
    </source>
</reference>
<dbReference type="PANTHER" id="PTHR11746">
    <property type="entry name" value="O-METHYLTRANSFERASE"/>
    <property type="match status" value="1"/>
</dbReference>
<dbReference type="HOGENOM" id="CLU_005533_12_1_1"/>
<dbReference type="InterPro" id="IPR012967">
    <property type="entry name" value="COMT_dimerisation"/>
</dbReference>
<protein>
    <recommendedName>
        <fullName evidence="10">O-methyltransferase domain-containing protein</fullName>
    </recommendedName>
</protein>
<evidence type="ECO:0000256" key="3">
    <source>
        <dbReference type="ARBA" id="ARBA00022691"/>
    </source>
</evidence>
<dbReference type="RefSeq" id="XP_024387941.1">
    <property type="nucleotide sequence ID" value="XM_024532173.2"/>
</dbReference>
<dbReference type="eggNOG" id="KOG3178">
    <property type="taxonomic scope" value="Eukaryota"/>
</dbReference>
<dbReference type="InterPro" id="IPR029063">
    <property type="entry name" value="SAM-dependent_MTases_sf"/>
</dbReference>
<feature type="domain" description="O-methyltransferase C-terminal" evidence="5">
    <location>
        <begin position="136"/>
        <end position="344"/>
    </location>
</feature>
<dbReference type="GO" id="GO:0008757">
    <property type="term" value="F:S-adenosylmethionine-dependent methyltransferase activity"/>
    <property type="evidence" value="ECO:0000318"/>
    <property type="project" value="GO_Central"/>
</dbReference>
<dbReference type="EMBL" id="ABEU02000011">
    <property type="protein sequence ID" value="PNR45167.1"/>
    <property type="molecule type" value="Genomic_DNA"/>
</dbReference>
<dbReference type="Pfam" id="PF00891">
    <property type="entry name" value="Methyltransf_2"/>
    <property type="match status" value="1"/>
</dbReference>
<accession>A9RIC0</accession>
<sequence>MDLEGRAIEELAKAQLEVLGLAVSVVFPAALNAVVKMQVAEVLATAAEEGHRSLSADEIVARMPNRPSQPNSKNLERLLRVLSFKGVFKEEARHDKRRTFRLTPMSSALIRNLPEGTMANYVLLTSLGQEFIESCKHLTAAVLESKVPFAMAHGGKHQFQYCAANPDYSNVFQAAMTDHSHQLVDLMLAKFEGFKDVQRMADVGGGVGTTIGRIVEQYPHIQGINFDLPHVIAHAPQREGVEHIAGDMFESVPPDCDAFFLKNIIHDWDDELNIQILMNCHKALPSRGRVIMVDAVLPATTLLRESSLDDMCAFEADITMMAVSAHGRERDAEEWENLATTSGFTNITFVKLDYMYVIEAMKP</sequence>
<name>A9RIC0_PHYPA</name>
<keyword evidence="2" id="KW-0808">Transferase</keyword>
<dbReference type="InterPro" id="IPR001077">
    <property type="entry name" value="COMT_C"/>
</dbReference>
<dbReference type="SUPFAM" id="SSF53335">
    <property type="entry name" value="S-adenosyl-L-methionine-dependent methyltransferases"/>
    <property type="match status" value="1"/>
</dbReference>
<organism evidence="7">
    <name type="scientific">Physcomitrium patens</name>
    <name type="common">Spreading-leaved earth moss</name>
    <name type="synonym">Physcomitrella patens</name>
    <dbReference type="NCBI Taxonomy" id="3218"/>
    <lineage>
        <taxon>Eukaryota</taxon>
        <taxon>Viridiplantae</taxon>
        <taxon>Streptophyta</taxon>
        <taxon>Embryophyta</taxon>
        <taxon>Bryophyta</taxon>
        <taxon>Bryophytina</taxon>
        <taxon>Bryopsida</taxon>
        <taxon>Funariidae</taxon>
        <taxon>Funariales</taxon>
        <taxon>Funariaceae</taxon>
        <taxon>Physcomitrium</taxon>
    </lineage>
</organism>
<dbReference type="Pfam" id="PF08100">
    <property type="entry name" value="Dimerisation"/>
    <property type="match status" value="1"/>
</dbReference>
<evidence type="ECO:0000256" key="2">
    <source>
        <dbReference type="ARBA" id="ARBA00022679"/>
    </source>
</evidence>
<dbReference type="GO" id="GO:0046983">
    <property type="term" value="F:protein dimerization activity"/>
    <property type="evidence" value="ECO:0007669"/>
    <property type="project" value="InterPro"/>
</dbReference>
<keyword evidence="9" id="KW-1185">Reference proteome</keyword>
<evidence type="ECO:0000256" key="4">
    <source>
        <dbReference type="PIRSR" id="PIRSR005739-1"/>
    </source>
</evidence>
<evidence type="ECO:0000259" key="5">
    <source>
        <dbReference type="Pfam" id="PF00891"/>
    </source>
</evidence>
<dbReference type="PaxDb" id="3218-PP1S11_47V6.1"/>
<dbReference type="EnsemblPlants" id="Pp3c11_12200V3.2">
    <property type="protein sequence ID" value="Pp3c11_12200V3.2"/>
    <property type="gene ID" value="Pp3c11_12200"/>
</dbReference>
<dbReference type="OrthoDB" id="1606438at2759"/>
<feature type="active site" description="Proton acceptor" evidence="4">
    <location>
        <position position="266"/>
    </location>
</feature>
<dbReference type="SUPFAM" id="SSF46785">
    <property type="entry name" value="Winged helix' DNA-binding domain"/>
    <property type="match status" value="1"/>
</dbReference>
<proteinExistence type="predicted"/>
<dbReference type="PIRSF" id="PIRSF005739">
    <property type="entry name" value="O-mtase"/>
    <property type="match status" value="1"/>
</dbReference>
<evidence type="ECO:0000313" key="9">
    <source>
        <dbReference type="Proteomes" id="UP000006727"/>
    </source>
</evidence>
<reference evidence="8" key="3">
    <citation type="submission" date="2020-12" db="UniProtKB">
        <authorList>
            <consortium name="EnsemblPlants"/>
        </authorList>
    </citation>
    <scope>IDENTIFICATION</scope>
</reference>
<feature type="domain" description="O-methyltransferase dimerisation" evidence="6">
    <location>
        <begin position="22"/>
        <end position="111"/>
    </location>
</feature>
<evidence type="ECO:0008006" key="10">
    <source>
        <dbReference type="Google" id="ProtNLM"/>
    </source>
</evidence>
<dbReference type="Gramene" id="Pp3c11_12200V3.1">
    <property type="protein sequence ID" value="Pp3c11_12200V3.1"/>
    <property type="gene ID" value="Pp3c11_12200"/>
</dbReference>
<dbReference type="Proteomes" id="UP000006727">
    <property type="component" value="Chromosome 11"/>
</dbReference>
<dbReference type="GO" id="GO:0032259">
    <property type="term" value="P:methylation"/>
    <property type="evidence" value="ECO:0000318"/>
    <property type="project" value="GO_Central"/>
</dbReference>
<keyword evidence="3" id="KW-0949">S-adenosyl-L-methionine</keyword>
<evidence type="ECO:0000313" key="7">
    <source>
        <dbReference type="EMBL" id="PNR45167.1"/>
    </source>
</evidence>
<dbReference type="Gene3D" id="3.40.50.150">
    <property type="entry name" value="Vaccinia Virus protein VP39"/>
    <property type="match status" value="1"/>
</dbReference>
<evidence type="ECO:0000313" key="8">
    <source>
        <dbReference type="EnsemblPlants" id="Pp3c11_12200V3.1"/>
    </source>
</evidence>
<dbReference type="PROSITE" id="PS51683">
    <property type="entry name" value="SAM_OMT_II"/>
    <property type="match status" value="1"/>
</dbReference>
<dbReference type="GO" id="GO:0008171">
    <property type="term" value="F:O-methyltransferase activity"/>
    <property type="evidence" value="ECO:0000318"/>
    <property type="project" value="GO_Central"/>
</dbReference>
<dbReference type="Gene3D" id="1.10.10.10">
    <property type="entry name" value="Winged helix-like DNA-binding domain superfamily/Winged helix DNA-binding domain"/>
    <property type="match status" value="1"/>
</dbReference>
<reference evidence="7 9" key="1">
    <citation type="journal article" date="2008" name="Science">
        <title>The Physcomitrella genome reveals evolutionary insights into the conquest of land by plants.</title>
        <authorList>
            <person name="Rensing S."/>
            <person name="Lang D."/>
            <person name="Zimmer A."/>
            <person name="Terry A."/>
            <person name="Salamov A."/>
            <person name="Shapiro H."/>
            <person name="Nishiyama T."/>
            <person name="Perroud P.-F."/>
            <person name="Lindquist E."/>
            <person name="Kamisugi Y."/>
            <person name="Tanahashi T."/>
            <person name="Sakakibara K."/>
            <person name="Fujita T."/>
            <person name="Oishi K."/>
            <person name="Shin-I T."/>
            <person name="Kuroki Y."/>
            <person name="Toyoda A."/>
            <person name="Suzuki Y."/>
            <person name="Hashimoto A."/>
            <person name="Yamaguchi K."/>
            <person name="Sugano A."/>
            <person name="Kohara Y."/>
            <person name="Fujiyama A."/>
            <person name="Anterola A."/>
            <person name="Aoki S."/>
            <person name="Ashton N."/>
            <person name="Barbazuk W.B."/>
            <person name="Barker E."/>
            <person name="Bennetzen J."/>
            <person name="Bezanilla M."/>
            <person name="Blankenship R."/>
            <person name="Cho S.H."/>
            <person name="Dutcher S."/>
            <person name="Estelle M."/>
            <person name="Fawcett J.A."/>
            <person name="Gundlach H."/>
            <person name="Hanada K."/>
            <person name="Heyl A."/>
            <person name="Hicks K.A."/>
            <person name="Hugh J."/>
            <person name="Lohr M."/>
            <person name="Mayer K."/>
            <person name="Melkozernov A."/>
            <person name="Murata T."/>
            <person name="Nelson D."/>
            <person name="Pils B."/>
            <person name="Prigge M."/>
            <person name="Reiss B."/>
            <person name="Renner T."/>
            <person name="Rombauts S."/>
            <person name="Rushton P."/>
            <person name="Sanderfoot A."/>
            <person name="Schween G."/>
            <person name="Shiu S.-H."/>
            <person name="Stueber K."/>
            <person name="Theodoulou F.L."/>
            <person name="Tu H."/>
            <person name="Van de Peer Y."/>
            <person name="Verrier P.J."/>
            <person name="Waters E."/>
            <person name="Wood A."/>
            <person name="Yang L."/>
            <person name="Cove D."/>
            <person name="Cuming A."/>
            <person name="Hasebe M."/>
            <person name="Lucas S."/>
            <person name="Mishler D.B."/>
            <person name="Reski R."/>
            <person name="Grigoriev I."/>
            <person name="Quatrano R.S."/>
            <person name="Boore J.L."/>
        </authorList>
    </citation>
    <scope>NUCLEOTIDE SEQUENCE [LARGE SCALE GENOMIC DNA]</scope>
    <source>
        <strain evidence="8 9">cv. Gransden 2004</strain>
    </source>
</reference>
<dbReference type="OMA" id="CEVICCA"/>
<dbReference type="KEGG" id="ppp:112288207"/>
<evidence type="ECO:0000259" key="6">
    <source>
        <dbReference type="Pfam" id="PF08100"/>
    </source>
</evidence>
<dbReference type="GeneID" id="112288207"/>
<dbReference type="InterPro" id="IPR016461">
    <property type="entry name" value="COMT-like"/>
</dbReference>
<dbReference type="EnsemblPlants" id="Pp3c11_12200V3.1">
    <property type="protein sequence ID" value="Pp3c11_12200V3.1"/>
    <property type="gene ID" value="Pp3c11_12200"/>
</dbReference>
<gene>
    <name evidence="8" type="primary">LOC112288207</name>
    <name evidence="7" type="ORF">PHYPA_014938</name>
</gene>
<evidence type="ECO:0000256" key="1">
    <source>
        <dbReference type="ARBA" id="ARBA00022603"/>
    </source>
</evidence>
<dbReference type="STRING" id="3218.A9RIC0"/>